<dbReference type="RefSeq" id="WP_166076545.1">
    <property type="nucleotide sequence ID" value="NZ_JAAJBT010000002.1"/>
</dbReference>
<keyword evidence="1" id="KW-0472">Membrane</keyword>
<name>A0ABX0I5X3_9FLAO</name>
<keyword evidence="1" id="KW-0812">Transmembrane</keyword>
<proteinExistence type="predicted"/>
<evidence type="ECO:0000313" key="3">
    <source>
        <dbReference type="Proteomes" id="UP000800984"/>
    </source>
</evidence>
<feature type="transmembrane region" description="Helical" evidence="1">
    <location>
        <begin position="16"/>
        <end position="33"/>
    </location>
</feature>
<dbReference type="EMBL" id="JAAJBT010000002">
    <property type="protein sequence ID" value="NHM01490.1"/>
    <property type="molecule type" value="Genomic_DNA"/>
</dbReference>
<dbReference type="Proteomes" id="UP000800984">
    <property type="component" value="Unassembled WGS sequence"/>
</dbReference>
<feature type="transmembrane region" description="Helical" evidence="1">
    <location>
        <begin position="110"/>
        <end position="131"/>
    </location>
</feature>
<gene>
    <name evidence="2" type="ORF">G4D72_05120</name>
</gene>
<accession>A0ABX0I5X3</accession>
<protein>
    <submittedName>
        <fullName evidence="2">DUF1361 domain-containing protein</fullName>
    </submittedName>
</protein>
<evidence type="ECO:0000256" key="1">
    <source>
        <dbReference type="SAM" id="Phobius"/>
    </source>
</evidence>
<dbReference type="Pfam" id="PF07099">
    <property type="entry name" value="DUF1361"/>
    <property type="match status" value="1"/>
</dbReference>
<evidence type="ECO:0000313" key="2">
    <source>
        <dbReference type="EMBL" id="NHM01490.1"/>
    </source>
</evidence>
<feature type="transmembrane region" description="Helical" evidence="1">
    <location>
        <begin position="193"/>
        <end position="213"/>
    </location>
</feature>
<feature type="transmembrane region" description="Helical" evidence="1">
    <location>
        <begin position="39"/>
        <end position="57"/>
    </location>
</feature>
<sequence>MNKIITIYVLNRKQDTLIWLASIVAITLLLLRVKITHTMYLLFLIWNLFLAIIPYVLSSNIYSNFFDSTKKFQNCVSAFIWVLFIPNTFYILTDFTHLHFKDSLQFGLDLLILSSFSIAGFYIGLLSLHHIHQLTMAKYGNKMGYLFIVSISFLSAFGIYLGRVLRYNSWDIISKPIALVYTSIEALFKIETIIYTIQFGLMILISYIIFYNLKVKNYNHKTD</sequence>
<dbReference type="InterPro" id="IPR009793">
    <property type="entry name" value="DUF1361"/>
</dbReference>
<organism evidence="2 3">
    <name type="scientific">Flavobacterium difficile</name>
    <dbReference type="NCBI Taxonomy" id="2709659"/>
    <lineage>
        <taxon>Bacteria</taxon>
        <taxon>Pseudomonadati</taxon>
        <taxon>Bacteroidota</taxon>
        <taxon>Flavobacteriia</taxon>
        <taxon>Flavobacteriales</taxon>
        <taxon>Flavobacteriaceae</taxon>
        <taxon>Flavobacterium</taxon>
    </lineage>
</organism>
<comment type="caution">
    <text evidence="2">The sequence shown here is derived from an EMBL/GenBank/DDBJ whole genome shotgun (WGS) entry which is preliminary data.</text>
</comment>
<reference evidence="2 3" key="1">
    <citation type="submission" date="2020-02" db="EMBL/GenBank/DDBJ databases">
        <authorList>
            <person name="Chen W.-M."/>
        </authorList>
    </citation>
    <scope>NUCLEOTIDE SEQUENCE [LARGE SCALE GENOMIC DNA]</scope>
    <source>
        <strain evidence="2 3">KDG-16</strain>
    </source>
</reference>
<keyword evidence="1" id="KW-1133">Transmembrane helix</keyword>
<feature type="transmembrane region" description="Helical" evidence="1">
    <location>
        <begin position="143"/>
        <end position="161"/>
    </location>
</feature>
<feature type="transmembrane region" description="Helical" evidence="1">
    <location>
        <begin position="78"/>
        <end position="98"/>
    </location>
</feature>
<keyword evidence="3" id="KW-1185">Reference proteome</keyword>